<accession>A0ABD0Z1C2</accession>
<dbReference type="AlphaFoldDB" id="A0ABD0Z1C2"/>
<gene>
    <name evidence="2" type="ORF">AAG570_010694</name>
</gene>
<evidence type="ECO:0000313" key="2">
    <source>
        <dbReference type="EMBL" id="KAL1132742.1"/>
    </source>
</evidence>
<keyword evidence="3" id="KW-1185">Reference proteome</keyword>
<dbReference type="Proteomes" id="UP001558652">
    <property type="component" value="Unassembled WGS sequence"/>
</dbReference>
<evidence type="ECO:0000313" key="3">
    <source>
        <dbReference type="Proteomes" id="UP001558652"/>
    </source>
</evidence>
<feature type="region of interest" description="Disordered" evidence="1">
    <location>
        <begin position="1"/>
        <end position="22"/>
    </location>
</feature>
<reference evidence="2 3" key="1">
    <citation type="submission" date="2024-07" db="EMBL/GenBank/DDBJ databases">
        <title>Chromosome-level genome assembly of the water stick insect Ranatra chinensis (Heteroptera: Nepidae).</title>
        <authorList>
            <person name="Liu X."/>
        </authorList>
    </citation>
    <scope>NUCLEOTIDE SEQUENCE [LARGE SCALE GENOMIC DNA]</scope>
    <source>
        <strain evidence="2">Cailab_2021Rc</strain>
        <tissue evidence="2">Muscle</tissue>
    </source>
</reference>
<feature type="compositionally biased region" description="Basic and acidic residues" evidence="1">
    <location>
        <begin position="1"/>
        <end position="18"/>
    </location>
</feature>
<evidence type="ECO:0000256" key="1">
    <source>
        <dbReference type="SAM" id="MobiDB-lite"/>
    </source>
</evidence>
<dbReference type="EMBL" id="JBFDAA010000005">
    <property type="protein sequence ID" value="KAL1132742.1"/>
    <property type="molecule type" value="Genomic_DNA"/>
</dbReference>
<organism evidence="2 3">
    <name type="scientific">Ranatra chinensis</name>
    <dbReference type="NCBI Taxonomy" id="642074"/>
    <lineage>
        <taxon>Eukaryota</taxon>
        <taxon>Metazoa</taxon>
        <taxon>Ecdysozoa</taxon>
        <taxon>Arthropoda</taxon>
        <taxon>Hexapoda</taxon>
        <taxon>Insecta</taxon>
        <taxon>Pterygota</taxon>
        <taxon>Neoptera</taxon>
        <taxon>Paraneoptera</taxon>
        <taxon>Hemiptera</taxon>
        <taxon>Heteroptera</taxon>
        <taxon>Panheteroptera</taxon>
        <taxon>Nepomorpha</taxon>
        <taxon>Nepidae</taxon>
        <taxon>Ranatrinae</taxon>
        <taxon>Ranatra</taxon>
    </lineage>
</organism>
<comment type="caution">
    <text evidence="2">The sequence shown here is derived from an EMBL/GenBank/DDBJ whole genome shotgun (WGS) entry which is preliminary data.</text>
</comment>
<proteinExistence type="predicted"/>
<protein>
    <submittedName>
        <fullName evidence="2">Uncharacterized protein</fullName>
    </submittedName>
</protein>
<sequence>MQHQNKKQETTETVDRLRPRQNTDLQEDVNSQWSVVSCSEFIGSERYRQIAIISGAAWIVVHRAEDVPSILRVQGVAGNPTTRQTPLERGERARDVLRVYGPIKVLILRVSTICDCRLLLVHPNRFRLVARLSITEATSQLTAYNFEFISRQALQQLDKGWSQVRGRYGVAPATKTNMAPVAMGTVLRQPTLTRPPPPLHSSAAMIAFGKVQRGRYGLPLKMASEKHGAL</sequence>
<name>A0ABD0Z1C2_9HEMI</name>